<dbReference type="GeneID" id="40322673"/>
<evidence type="ECO:0000256" key="4">
    <source>
        <dbReference type="ARBA" id="ARBA00022927"/>
    </source>
</evidence>
<proteinExistence type="inferred from homology"/>
<dbReference type="Proteomes" id="UP000284403">
    <property type="component" value="Unassembled WGS sequence"/>
</dbReference>
<evidence type="ECO:0000313" key="10">
    <source>
        <dbReference type="Proteomes" id="UP000284403"/>
    </source>
</evidence>
<protein>
    <recommendedName>
        <fullName evidence="6">AP complex subunit beta</fullName>
    </recommendedName>
</protein>
<evidence type="ECO:0000313" key="9">
    <source>
        <dbReference type="EMBL" id="RNE99193.1"/>
    </source>
</evidence>
<dbReference type="RefSeq" id="XP_029223983.1">
    <property type="nucleotide sequence ID" value="XM_029375889.1"/>
</dbReference>
<accession>A0A422N167</accession>
<dbReference type="Pfam" id="PF01602">
    <property type="entry name" value="Adaptin_N"/>
    <property type="match status" value="1"/>
</dbReference>
<keyword evidence="5 6" id="KW-0472">Membrane</keyword>
<dbReference type="PANTHER" id="PTHR11134">
    <property type="entry name" value="ADAPTOR COMPLEX SUBUNIT BETA FAMILY MEMBER"/>
    <property type="match status" value="1"/>
</dbReference>
<evidence type="ECO:0000256" key="6">
    <source>
        <dbReference type="PIRNR" id="PIRNR002291"/>
    </source>
</evidence>
<dbReference type="PIRSF" id="PIRSF002291">
    <property type="entry name" value="AP_complex_beta"/>
    <property type="match status" value="1"/>
</dbReference>
<dbReference type="InterPro" id="IPR002553">
    <property type="entry name" value="Clathrin/coatomer_adapt-like_N"/>
</dbReference>
<keyword evidence="4 6" id="KW-0653">Protein transport</keyword>
<dbReference type="OrthoDB" id="10254310at2759"/>
<dbReference type="GO" id="GO:0016192">
    <property type="term" value="P:vesicle-mediated transport"/>
    <property type="evidence" value="ECO:0007669"/>
    <property type="project" value="InterPro"/>
</dbReference>
<dbReference type="Gene3D" id="1.25.10.10">
    <property type="entry name" value="Leucine-rich Repeat Variant"/>
    <property type="match status" value="1"/>
</dbReference>
<reference evidence="9 10" key="1">
    <citation type="journal article" date="2018" name="BMC Genomics">
        <title>Genomic comparison of Trypanosoma conorhini and Trypanosoma rangeli to Trypanosoma cruzi strains of high and low virulence.</title>
        <authorList>
            <person name="Bradwell K.R."/>
            <person name="Koparde V.N."/>
            <person name="Matveyev A.V."/>
            <person name="Serrano M.G."/>
            <person name="Alves J.M."/>
            <person name="Parikh H."/>
            <person name="Huang B."/>
            <person name="Lee V."/>
            <person name="Espinosa-Alvarez O."/>
            <person name="Ortiz P.A."/>
            <person name="Costa-Martins A.G."/>
            <person name="Teixeira M.M."/>
            <person name="Buck G.A."/>
        </authorList>
    </citation>
    <scope>NUCLEOTIDE SEQUENCE [LARGE SCALE GENOMIC DNA]</scope>
    <source>
        <strain evidence="9 10">025E</strain>
    </source>
</reference>
<name>A0A422N167_9TRYP</name>
<sequence length="906" mass="99563">MPGIGQFGASTLFSRAFDSTIVREDLLSQNETRQLAALQQVLAFMTIGRDMSGHFSDVAPLCSSTNLAIKRLVYLYLMHNSHTQPQKAVLQAGTFVKDTLHNSPLIRGAALRTMISLLVPAMVDFVTAPLQRCLEDSDPYVRRIAAFGTLKLFYVAPNVCEETGLLEKLKKLLQDENACVAASAVAAILELLQRNAPVALEEAIVENVPRLLEAASDATGWYKHYLIEGVAVAFKKNVFVLDLEKATRTVDGVVPFLASFNVATVMSAIKVVTSFLLQASALFTSSDLGGDLGNAEEQASQLRSRYGPQLVSACVSLLYGPCFEVRYAVFRNIRLLLKTGLKSFLKRHLSVFFVKYDDPIYVKLEKSELLLELADTEVGEIVLSEFAAYATDADEELVRKAVRSIGFLAAKLEPLAKQCVERLLGLMDTGISHVVQEAAVVVQTVLRRYPNRFVHVVKKLCEFLDDLKGAEAKAAVVWVLGDYAERVENVGDILEMSLETFPTQPEIVQFALLTAVVKIYLRGDAEELQRNTNFLQRVLSMATHSPLPDVRDRAFMYWRLVSSDSEAAKKLVLTFAKGTTFAVENALEEHRLHSFLLGIGSLASVLHRPLHLIYDNDALLNENDEDEENAGDEARGHFLPPAAPAEDTAGTTSDNLVRRGQGARDTEAMQVALSADEGSGLEVRMGWAQLGNKLLLNCRFSLVAGEGYTRHAVILALQINRNIYALGLAQECPVVELELGQKEPDAVQLTTGTNNEKSPVRDLLVAVNADPIGTRYFIAPPVPPALLLLPAAGVDTALFAEQFRRLQAPSWTMPTALTPLRTDPTRYTSNVLRLHGLNPVYTGKPHGSELVLLLLSAETIAAQKLFMEVTIQDNNVMYLGVRCKDAQISPVFGAYTLRVLSAEETY</sequence>
<dbReference type="EMBL" id="MKKU01000974">
    <property type="protein sequence ID" value="RNE99193.1"/>
    <property type="molecule type" value="Genomic_DNA"/>
</dbReference>
<dbReference type="GO" id="GO:0030276">
    <property type="term" value="F:clathrin binding"/>
    <property type="evidence" value="ECO:0007669"/>
    <property type="project" value="InterPro"/>
</dbReference>
<evidence type="ECO:0000259" key="8">
    <source>
        <dbReference type="Pfam" id="PF01602"/>
    </source>
</evidence>
<keyword evidence="10" id="KW-1185">Reference proteome</keyword>
<feature type="region of interest" description="Disordered" evidence="7">
    <location>
        <begin position="626"/>
        <end position="656"/>
    </location>
</feature>
<comment type="similarity">
    <text evidence="2 6">Belongs to the adaptor complexes large subunit family.</text>
</comment>
<evidence type="ECO:0000256" key="1">
    <source>
        <dbReference type="ARBA" id="ARBA00004308"/>
    </source>
</evidence>
<dbReference type="GO" id="GO:0030117">
    <property type="term" value="C:membrane coat"/>
    <property type="evidence" value="ECO:0007669"/>
    <property type="project" value="InterPro"/>
</dbReference>
<gene>
    <name evidence="9" type="ORF">Tco025E_09062</name>
</gene>
<feature type="domain" description="Clathrin/coatomer adaptor adaptin-like N-terminal" evidence="8">
    <location>
        <begin position="27"/>
        <end position="564"/>
    </location>
</feature>
<dbReference type="InterPro" id="IPR016024">
    <property type="entry name" value="ARM-type_fold"/>
</dbReference>
<evidence type="ECO:0000256" key="2">
    <source>
        <dbReference type="ARBA" id="ARBA00006613"/>
    </source>
</evidence>
<dbReference type="InterPro" id="IPR016342">
    <property type="entry name" value="AP_complex_bsu_1_2_4"/>
</dbReference>
<dbReference type="GO" id="GO:0012505">
    <property type="term" value="C:endomembrane system"/>
    <property type="evidence" value="ECO:0007669"/>
    <property type="project" value="UniProtKB-SubCell"/>
</dbReference>
<evidence type="ECO:0000256" key="5">
    <source>
        <dbReference type="ARBA" id="ARBA00023136"/>
    </source>
</evidence>
<dbReference type="AlphaFoldDB" id="A0A422N167"/>
<dbReference type="GO" id="GO:0006886">
    <property type="term" value="P:intracellular protein transport"/>
    <property type="evidence" value="ECO:0007669"/>
    <property type="project" value="InterPro"/>
</dbReference>
<organism evidence="9 10">
    <name type="scientific">Trypanosoma conorhini</name>
    <dbReference type="NCBI Taxonomy" id="83891"/>
    <lineage>
        <taxon>Eukaryota</taxon>
        <taxon>Discoba</taxon>
        <taxon>Euglenozoa</taxon>
        <taxon>Kinetoplastea</taxon>
        <taxon>Metakinetoplastina</taxon>
        <taxon>Trypanosomatida</taxon>
        <taxon>Trypanosomatidae</taxon>
        <taxon>Trypanosoma</taxon>
    </lineage>
</organism>
<comment type="subcellular location">
    <subcellularLocation>
        <location evidence="1">Endomembrane system</location>
    </subcellularLocation>
</comment>
<dbReference type="SUPFAM" id="SSF48371">
    <property type="entry name" value="ARM repeat"/>
    <property type="match status" value="1"/>
</dbReference>
<comment type="caution">
    <text evidence="9">The sequence shown here is derived from an EMBL/GenBank/DDBJ whole genome shotgun (WGS) entry which is preliminary data.</text>
</comment>
<dbReference type="InterPro" id="IPR011989">
    <property type="entry name" value="ARM-like"/>
</dbReference>
<dbReference type="InterPro" id="IPR026739">
    <property type="entry name" value="AP_beta"/>
</dbReference>
<evidence type="ECO:0000256" key="7">
    <source>
        <dbReference type="SAM" id="MobiDB-lite"/>
    </source>
</evidence>
<keyword evidence="3 6" id="KW-0813">Transport</keyword>
<evidence type="ECO:0000256" key="3">
    <source>
        <dbReference type="ARBA" id="ARBA00022448"/>
    </source>
</evidence>